<dbReference type="Gene3D" id="3.40.1440.10">
    <property type="entry name" value="GIY-YIG endonuclease"/>
    <property type="match status" value="1"/>
</dbReference>
<dbReference type="InterPro" id="IPR000305">
    <property type="entry name" value="GIY-YIG_endonuc"/>
</dbReference>
<dbReference type="Pfam" id="PF01541">
    <property type="entry name" value="GIY-YIG"/>
    <property type="match status" value="1"/>
</dbReference>
<dbReference type="InterPro" id="IPR035901">
    <property type="entry name" value="GIY-YIG_endonuc_sf"/>
</dbReference>
<dbReference type="SUPFAM" id="SSF82771">
    <property type="entry name" value="GIY-YIG endonuclease"/>
    <property type="match status" value="1"/>
</dbReference>
<keyword evidence="2" id="KW-0460">Magnesium</keyword>
<evidence type="ECO:0000256" key="1">
    <source>
        <dbReference type="ARBA" id="ARBA00001946"/>
    </source>
</evidence>
<dbReference type="SMART" id="SM00465">
    <property type="entry name" value="GIYc"/>
    <property type="match status" value="1"/>
</dbReference>
<evidence type="ECO:0000259" key="3">
    <source>
        <dbReference type="SMART" id="SM00465"/>
    </source>
</evidence>
<proteinExistence type="predicted"/>
<evidence type="ECO:0000313" key="4">
    <source>
        <dbReference type="EMBL" id="CAB4125517.1"/>
    </source>
</evidence>
<feature type="domain" description="GIY-YIG" evidence="3">
    <location>
        <begin position="2"/>
        <end position="85"/>
    </location>
</feature>
<organism evidence="4">
    <name type="scientific">uncultured Caudovirales phage</name>
    <dbReference type="NCBI Taxonomy" id="2100421"/>
    <lineage>
        <taxon>Viruses</taxon>
        <taxon>Duplodnaviria</taxon>
        <taxon>Heunggongvirae</taxon>
        <taxon>Uroviricota</taxon>
        <taxon>Caudoviricetes</taxon>
        <taxon>Peduoviridae</taxon>
        <taxon>Maltschvirus</taxon>
        <taxon>Maltschvirus maltsch</taxon>
    </lineage>
</organism>
<accession>A0A6J5KWW5</accession>
<sequence length="229" mass="26647">MFIYKTTNLINGKYYIGKYAGKRSTYLGSGIHLKSAVEKYGRKNFKRIVIEECTSLKELSDREKYWIELFDAVNDPRSYNLTEGGQGGFSHITKAHYADNLDKKYGKTIKQPPNAITSECLQEYVVTIDGVSRILTGMDSVSKYLGIERSQVYKYFDLEKPKKGYKHESLSVDTYTKSFYSIDGIIYQTSKEVCDKHKVSGKTLHYRCLKSERMDWWKIVEVKEKWKKL</sequence>
<protein>
    <submittedName>
        <fullName evidence="4">GIY-YIG nuclease superfamily</fullName>
    </submittedName>
</protein>
<reference evidence="4" key="1">
    <citation type="submission" date="2020-04" db="EMBL/GenBank/DDBJ databases">
        <authorList>
            <person name="Chiriac C."/>
            <person name="Salcher M."/>
            <person name="Ghai R."/>
            <person name="Kavagutti S V."/>
        </authorList>
    </citation>
    <scope>NUCLEOTIDE SEQUENCE</scope>
</reference>
<name>A0A6J5KWW5_9CAUD</name>
<comment type="cofactor">
    <cofactor evidence="1">
        <name>Mg(2+)</name>
        <dbReference type="ChEBI" id="CHEBI:18420"/>
    </cofactor>
</comment>
<dbReference type="EMBL" id="LR796188">
    <property type="protein sequence ID" value="CAB4125517.1"/>
    <property type="molecule type" value="Genomic_DNA"/>
</dbReference>
<evidence type="ECO:0000256" key="2">
    <source>
        <dbReference type="ARBA" id="ARBA00022842"/>
    </source>
</evidence>
<gene>
    <name evidence="4" type="ORF">UFOVP54_159</name>
</gene>